<evidence type="ECO:0000313" key="1">
    <source>
        <dbReference type="EMBL" id="CAB0043076.1"/>
    </source>
</evidence>
<organism evidence="1 2">
    <name type="scientific">Trichogramma brassicae</name>
    <dbReference type="NCBI Taxonomy" id="86971"/>
    <lineage>
        <taxon>Eukaryota</taxon>
        <taxon>Metazoa</taxon>
        <taxon>Ecdysozoa</taxon>
        <taxon>Arthropoda</taxon>
        <taxon>Hexapoda</taxon>
        <taxon>Insecta</taxon>
        <taxon>Pterygota</taxon>
        <taxon>Neoptera</taxon>
        <taxon>Endopterygota</taxon>
        <taxon>Hymenoptera</taxon>
        <taxon>Apocrita</taxon>
        <taxon>Proctotrupomorpha</taxon>
        <taxon>Chalcidoidea</taxon>
        <taxon>Trichogrammatidae</taxon>
        <taxon>Trichogramma</taxon>
    </lineage>
</organism>
<evidence type="ECO:0000313" key="2">
    <source>
        <dbReference type="Proteomes" id="UP000479190"/>
    </source>
</evidence>
<dbReference type="Proteomes" id="UP000479190">
    <property type="component" value="Unassembled WGS sequence"/>
</dbReference>
<feature type="non-terminal residue" evidence="1">
    <location>
        <position position="281"/>
    </location>
</feature>
<dbReference type="AlphaFoldDB" id="A0A6H5J0F1"/>
<accession>A0A6H5J0F1</accession>
<sequence length="281" mass="30181">MSSDPLVRASAVACCAISHACSFIALAHNMTYLSTPSTNWHARLRSHRLSYPLGVSPSCSLPLCVAPRAGVDARGATHSSPCALASLCHLPHHPNQEAFSPRAGRIEYVTGGIGTLPTSRPPVFFAFTDQDQKKSSKGVFAALLTTNLCSGGVGLGGLARPRPKGVRSHPWSTTARRGVSTCRARLTPAGRKGADLAAARASIVAVTSVMDITDGENNMLLLFIQTGRHSINRLYISVQYEKISGEWARCRQEKGQAFARHLEDELNTISGPRRVDLKNVK</sequence>
<protein>
    <submittedName>
        <fullName evidence="1">Uncharacterized protein</fullName>
    </submittedName>
</protein>
<dbReference type="EMBL" id="CADCXV010001266">
    <property type="protein sequence ID" value="CAB0043076.1"/>
    <property type="molecule type" value="Genomic_DNA"/>
</dbReference>
<reference evidence="1 2" key="1">
    <citation type="submission" date="2020-02" db="EMBL/GenBank/DDBJ databases">
        <authorList>
            <person name="Ferguson B K."/>
        </authorList>
    </citation>
    <scope>NUCLEOTIDE SEQUENCE [LARGE SCALE GENOMIC DNA]</scope>
</reference>
<name>A0A6H5J0F1_9HYME</name>
<proteinExistence type="predicted"/>
<gene>
    <name evidence="1" type="ORF">TBRA_LOCUS14664</name>
</gene>
<keyword evidence="2" id="KW-1185">Reference proteome</keyword>